<name>A0A6A4H706_9AGAR</name>
<keyword evidence="4" id="KW-1185">Reference proteome</keyword>
<dbReference type="EMBL" id="ML769580">
    <property type="protein sequence ID" value="KAE9393124.1"/>
    <property type="molecule type" value="Genomic_DNA"/>
</dbReference>
<evidence type="ECO:0000256" key="1">
    <source>
        <dbReference type="SAM" id="MobiDB-lite"/>
    </source>
</evidence>
<accession>A0A6A4H706</accession>
<evidence type="ECO:0000313" key="4">
    <source>
        <dbReference type="Proteomes" id="UP000799118"/>
    </source>
</evidence>
<feature type="transmembrane region" description="Helical" evidence="2">
    <location>
        <begin position="165"/>
        <end position="183"/>
    </location>
</feature>
<feature type="compositionally biased region" description="Low complexity" evidence="1">
    <location>
        <begin position="9"/>
        <end position="18"/>
    </location>
</feature>
<keyword evidence="2" id="KW-1133">Transmembrane helix</keyword>
<proteinExistence type="predicted"/>
<evidence type="ECO:0000256" key="2">
    <source>
        <dbReference type="SAM" id="Phobius"/>
    </source>
</evidence>
<dbReference type="OrthoDB" id="3068357at2759"/>
<evidence type="ECO:0000313" key="3">
    <source>
        <dbReference type="EMBL" id="KAE9393124.1"/>
    </source>
</evidence>
<keyword evidence="2" id="KW-0812">Transmembrane</keyword>
<dbReference type="AlphaFoldDB" id="A0A6A4H706"/>
<sequence length="184" mass="20593">MLHLRRSRSSASTMSTLSNQQTLTMSLGLSETRSSSGNTTTSTLESMDTRILLERLKVLSNQDSILKEHRQIMDCIYCLVESALIQANLELEDDQIVLRDGVLVGTFIPSMTGILQQTIEYIENNIASPSSRNTLRRRGSLKIIQKLITRDLETFQNNLNGIHSFAMASALILLLFARTVYAVN</sequence>
<protein>
    <submittedName>
        <fullName evidence="3">Uncharacterized protein</fullName>
    </submittedName>
</protein>
<reference evidence="3" key="1">
    <citation type="journal article" date="2019" name="Environ. Microbiol.">
        <title>Fungal ecological strategies reflected in gene transcription - a case study of two litter decomposers.</title>
        <authorList>
            <person name="Barbi F."/>
            <person name="Kohler A."/>
            <person name="Barry K."/>
            <person name="Baskaran P."/>
            <person name="Daum C."/>
            <person name="Fauchery L."/>
            <person name="Ihrmark K."/>
            <person name="Kuo A."/>
            <person name="LaButti K."/>
            <person name="Lipzen A."/>
            <person name="Morin E."/>
            <person name="Grigoriev I.V."/>
            <person name="Henrissat B."/>
            <person name="Lindahl B."/>
            <person name="Martin F."/>
        </authorList>
    </citation>
    <scope>NUCLEOTIDE SEQUENCE</scope>
    <source>
        <strain evidence="3">JB14</strain>
    </source>
</reference>
<organism evidence="3 4">
    <name type="scientific">Gymnopus androsaceus JB14</name>
    <dbReference type="NCBI Taxonomy" id="1447944"/>
    <lineage>
        <taxon>Eukaryota</taxon>
        <taxon>Fungi</taxon>
        <taxon>Dikarya</taxon>
        <taxon>Basidiomycota</taxon>
        <taxon>Agaricomycotina</taxon>
        <taxon>Agaricomycetes</taxon>
        <taxon>Agaricomycetidae</taxon>
        <taxon>Agaricales</taxon>
        <taxon>Marasmiineae</taxon>
        <taxon>Omphalotaceae</taxon>
        <taxon>Gymnopus</taxon>
    </lineage>
</organism>
<feature type="region of interest" description="Disordered" evidence="1">
    <location>
        <begin position="1"/>
        <end position="20"/>
    </location>
</feature>
<keyword evidence="2" id="KW-0472">Membrane</keyword>
<gene>
    <name evidence="3" type="ORF">BT96DRAFT_232288</name>
</gene>
<dbReference type="Proteomes" id="UP000799118">
    <property type="component" value="Unassembled WGS sequence"/>
</dbReference>